<comment type="caution">
    <text evidence="3">The sequence shown here is derived from an EMBL/GenBank/DDBJ whole genome shotgun (WGS) entry which is preliminary data.</text>
</comment>
<dbReference type="Pfam" id="PF13952">
    <property type="entry name" value="DUF4216"/>
    <property type="match status" value="1"/>
</dbReference>
<feature type="compositionally biased region" description="Acidic residues" evidence="1">
    <location>
        <begin position="229"/>
        <end position="239"/>
    </location>
</feature>
<evidence type="ECO:0000313" key="4">
    <source>
        <dbReference type="Proteomes" id="UP001419268"/>
    </source>
</evidence>
<name>A0AAP0HT90_9MAGN</name>
<dbReference type="EMBL" id="JBBNAG010000011">
    <property type="protein sequence ID" value="KAK9094890.1"/>
    <property type="molecule type" value="Genomic_DNA"/>
</dbReference>
<dbReference type="AlphaFoldDB" id="A0AAP0HT90"/>
<sequence>MPNITNKAVNNEIDRDFPDWFKSYAKNNIQDETLLYMSYGPLRQCLVYPAYFVNGYKFHTVTYDASMSTQNSSVCVKGSNYTESECDYYGKLQEVIQIEYHGQKRAMLFKCDWFDTTPEVGTRAHRKLHLIEVHRNRRLNKYEPFILAMQACQVYYLPYPSLRRDRYEWLAVCNLHPRLAVEQTIVGNVEERVPRDTAFQEDQIADGVVEVDNELTITSLRDSSGSQMSDDEEGDESEDENLHLSSDNENEDEADFNE</sequence>
<accession>A0AAP0HT90</accession>
<reference evidence="3 4" key="1">
    <citation type="submission" date="2024-01" db="EMBL/GenBank/DDBJ databases">
        <title>Genome assemblies of Stephania.</title>
        <authorList>
            <person name="Yang L."/>
        </authorList>
    </citation>
    <scope>NUCLEOTIDE SEQUENCE [LARGE SCALE GENOMIC DNA]</scope>
    <source>
        <strain evidence="3">JXDWG</strain>
        <tissue evidence="3">Leaf</tissue>
    </source>
</reference>
<dbReference type="InterPro" id="IPR025312">
    <property type="entry name" value="DUF4216"/>
</dbReference>
<dbReference type="PANTHER" id="PTHR48258">
    <property type="entry name" value="DUF4218 DOMAIN-CONTAINING PROTEIN-RELATED"/>
    <property type="match status" value="1"/>
</dbReference>
<evidence type="ECO:0000259" key="2">
    <source>
        <dbReference type="Pfam" id="PF13952"/>
    </source>
</evidence>
<dbReference type="PANTHER" id="PTHR48258:SF4">
    <property type="entry name" value="DUF4216 DOMAIN-CONTAINING PROTEIN"/>
    <property type="match status" value="1"/>
</dbReference>
<feature type="domain" description="DUF4216" evidence="2">
    <location>
        <begin position="96"/>
        <end position="170"/>
    </location>
</feature>
<gene>
    <name evidence="3" type="ORF">Scep_026359</name>
</gene>
<feature type="compositionally biased region" description="Acidic residues" evidence="1">
    <location>
        <begin position="248"/>
        <end position="258"/>
    </location>
</feature>
<feature type="region of interest" description="Disordered" evidence="1">
    <location>
        <begin position="218"/>
        <end position="258"/>
    </location>
</feature>
<keyword evidence="4" id="KW-1185">Reference proteome</keyword>
<protein>
    <recommendedName>
        <fullName evidence="2">DUF4216 domain-containing protein</fullName>
    </recommendedName>
</protein>
<evidence type="ECO:0000313" key="3">
    <source>
        <dbReference type="EMBL" id="KAK9094890.1"/>
    </source>
</evidence>
<evidence type="ECO:0000256" key="1">
    <source>
        <dbReference type="SAM" id="MobiDB-lite"/>
    </source>
</evidence>
<proteinExistence type="predicted"/>
<dbReference type="Proteomes" id="UP001419268">
    <property type="component" value="Unassembled WGS sequence"/>
</dbReference>
<organism evidence="3 4">
    <name type="scientific">Stephania cephalantha</name>
    <dbReference type="NCBI Taxonomy" id="152367"/>
    <lineage>
        <taxon>Eukaryota</taxon>
        <taxon>Viridiplantae</taxon>
        <taxon>Streptophyta</taxon>
        <taxon>Embryophyta</taxon>
        <taxon>Tracheophyta</taxon>
        <taxon>Spermatophyta</taxon>
        <taxon>Magnoliopsida</taxon>
        <taxon>Ranunculales</taxon>
        <taxon>Menispermaceae</taxon>
        <taxon>Menispermoideae</taxon>
        <taxon>Cissampelideae</taxon>
        <taxon>Stephania</taxon>
    </lineage>
</organism>